<gene>
    <name evidence="3" type="ORF">HYALB_00002549</name>
</gene>
<keyword evidence="2" id="KW-0732">Signal</keyword>
<feature type="region of interest" description="Disordered" evidence="1">
    <location>
        <begin position="178"/>
        <end position="238"/>
    </location>
</feature>
<name>A0A9N9QAK1_9HELO</name>
<sequence length="238" mass="26911">MKLQLTAIIALAISSTAIAGTIPVDRKNDINALPKRASKNDKETTKRFFIPHPLPSPLPNPDPNYIPRKYPCILNDHGVLRIISDTEDFYKYTKKVPRSPVVVSVNDPLFTNPDGIIFCVIPDNTTCLRPIVDAVPPFCKPRNLSPGVRQPSAYGIHKRAAHIGGPDVKSRTVIEDREAKKKKKFGGGGGGGGHSGDSEDKEKERKKEEEEKEEEERRRREHEFQKRLHKLRRCRHRD</sequence>
<keyword evidence="4" id="KW-1185">Reference proteome</keyword>
<dbReference type="OrthoDB" id="10457150at2759"/>
<comment type="caution">
    <text evidence="3">The sequence shown here is derived from an EMBL/GenBank/DDBJ whole genome shotgun (WGS) entry which is preliminary data.</text>
</comment>
<feature type="compositionally biased region" description="Basic residues" evidence="1">
    <location>
        <begin position="227"/>
        <end position="238"/>
    </location>
</feature>
<proteinExistence type="predicted"/>
<feature type="compositionally biased region" description="Gly residues" evidence="1">
    <location>
        <begin position="186"/>
        <end position="195"/>
    </location>
</feature>
<dbReference type="Proteomes" id="UP000701801">
    <property type="component" value="Unassembled WGS sequence"/>
</dbReference>
<feature type="compositionally biased region" description="Basic and acidic residues" evidence="1">
    <location>
        <begin position="196"/>
        <end position="226"/>
    </location>
</feature>
<dbReference type="EMBL" id="CAJVRM010000396">
    <property type="protein sequence ID" value="CAG8980552.1"/>
    <property type="molecule type" value="Genomic_DNA"/>
</dbReference>
<dbReference type="AlphaFoldDB" id="A0A9N9QAK1"/>
<feature type="chain" id="PRO_5040343947" evidence="2">
    <location>
        <begin position="20"/>
        <end position="238"/>
    </location>
</feature>
<evidence type="ECO:0000256" key="1">
    <source>
        <dbReference type="SAM" id="MobiDB-lite"/>
    </source>
</evidence>
<organism evidence="3 4">
    <name type="scientific">Hymenoscyphus albidus</name>
    <dbReference type="NCBI Taxonomy" id="595503"/>
    <lineage>
        <taxon>Eukaryota</taxon>
        <taxon>Fungi</taxon>
        <taxon>Dikarya</taxon>
        <taxon>Ascomycota</taxon>
        <taxon>Pezizomycotina</taxon>
        <taxon>Leotiomycetes</taxon>
        <taxon>Helotiales</taxon>
        <taxon>Helotiaceae</taxon>
        <taxon>Hymenoscyphus</taxon>
    </lineage>
</organism>
<accession>A0A9N9QAK1</accession>
<evidence type="ECO:0000256" key="2">
    <source>
        <dbReference type="SAM" id="SignalP"/>
    </source>
</evidence>
<feature type="signal peptide" evidence="2">
    <location>
        <begin position="1"/>
        <end position="19"/>
    </location>
</feature>
<reference evidence="3" key="1">
    <citation type="submission" date="2021-07" db="EMBL/GenBank/DDBJ databases">
        <authorList>
            <person name="Durling M."/>
        </authorList>
    </citation>
    <scope>NUCLEOTIDE SEQUENCE</scope>
</reference>
<evidence type="ECO:0000313" key="4">
    <source>
        <dbReference type="Proteomes" id="UP000701801"/>
    </source>
</evidence>
<evidence type="ECO:0000313" key="3">
    <source>
        <dbReference type="EMBL" id="CAG8980552.1"/>
    </source>
</evidence>
<protein>
    <submittedName>
        <fullName evidence="3">Uncharacterized protein</fullName>
    </submittedName>
</protein>